<gene>
    <name evidence="1" type="ORF">FA95DRAFT_1270018</name>
</gene>
<name>A0ACB8R2Q2_9AGAM</name>
<evidence type="ECO:0000313" key="1">
    <source>
        <dbReference type="EMBL" id="KAI0038268.1"/>
    </source>
</evidence>
<reference evidence="1" key="2">
    <citation type="journal article" date="2022" name="New Phytol.">
        <title>Evolutionary transition to the ectomycorrhizal habit in the genomes of a hyperdiverse lineage of mushroom-forming fungi.</title>
        <authorList>
            <person name="Looney B."/>
            <person name="Miyauchi S."/>
            <person name="Morin E."/>
            <person name="Drula E."/>
            <person name="Courty P.E."/>
            <person name="Kohler A."/>
            <person name="Kuo A."/>
            <person name="LaButti K."/>
            <person name="Pangilinan J."/>
            <person name="Lipzen A."/>
            <person name="Riley R."/>
            <person name="Andreopoulos W."/>
            <person name="He G."/>
            <person name="Johnson J."/>
            <person name="Nolan M."/>
            <person name="Tritt A."/>
            <person name="Barry K.W."/>
            <person name="Grigoriev I.V."/>
            <person name="Nagy L.G."/>
            <person name="Hibbett D."/>
            <person name="Henrissat B."/>
            <person name="Matheny P.B."/>
            <person name="Labbe J."/>
            <person name="Martin F.M."/>
        </authorList>
    </citation>
    <scope>NUCLEOTIDE SEQUENCE</scope>
    <source>
        <strain evidence="1">FP105234-sp</strain>
    </source>
</reference>
<comment type="caution">
    <text evidence="1">The sequence shown here is derived from an EMBL/GenBank/DDBJ whole genome shotgun (WGS) entry which is preliminary data.</text>
</comment>
<proteinExistence type="predicted"/>
<evidence type="ECO:0000313" key="2">
    <source>
        <dbReference type="Proteomes" id="UP000814033"/>
    </source>
</evidence>
<dbReference type="Proteomes" id="UP000814033">
    <property type="component" value="Unassembled WGS sequence"/>
</dbReference>
<sequence length="188" mass="21341">MDEPHQQAGIWRRTKQLWRCYRSSLSQHSLLPSVSSRRHVNAKPCSPQAIRCRPDDGSQGPRARQLPSHDGPPTSNPTGMHHCCTKTLTTERAQDWRPRASRMRSRAAMCASCRSRRRWWSWNRHENGPQLGGPKLVVLVVLCMHGSNVFVCTQTRILSCVNTTATNRSSRPETFKVEPQMLDSLLCG</sequence>
<reference evidence="1" key="1">
    <citation type="submission" date="2021-02" db="EMBL/GenBank/DDBJ databases">
        <authorList>
            <consortium name="DOE Joint Genome Institute"/>
            <person name="Ahrendt S."/>
            <person name="Looney B.P."/>
            <person name="Miyauchi S."/>
            <person name="Morin E."/>
            <person name="Drula E."/>
            <person name="Courty P.E."/>
            <person name="Chicoki N."/>
            <person name="Fauchery L."/>
            <person name="Kohler A."/>
            <person name="Kuo A."/>
            <person name="Labutti K."/>
            <person name="Pangilinan J."/>
            <person name="Lipzen A."/>
            <person name="Riley R."/>
            <person name="Andreopoulos W."/>
            <person name="He G."/>
            <person name="Johnson J."/>
            <person name="Barry K.W."/>
            <person name="Grigoriev I.V."/>
            <person name="Nagy L."/>
            <person name="Hibbett D."/>
            <person name="Henrissat B."/>
            <person name="Matheny P.B."/>
            <person name="Labbe J."/>
            <person name="Martin F."/>
        </authorList>
    </citation>
    <scope>NUCLEOTIDE SEQUENCE</scope>
    <source>
        <strain evidence="1">FP105234-sp</strain>
    </source>
</reference>
<accession>A0ACB8R2Q2</accession>
<protein>
    <submittedName>
        <fullName evidence="1">Uncharacterized protein</fullName>
    </submittedName>
</protein>
<organism evidence="1 2">
    <name type="scientific">Auriscalpium vulgare</name>
    <dbReference type="NCBI Taxonomy" id="40419"/>
    <lineage>
        <taxon>Eukaryota</taxon>
        <taxon>Fungi</taxon>
        <taxon>Dikarya</taxon>
        <taxon>Basidiomycota</taxon>
        <taxon>Agaricomycotina</taxon>
        <taxon>Agaricomycetes</taxon>
        <taxon>Russulales</taxon>
        <taxon>Auriscalpiaceae</taxon>
        <taxon>Auriscalpium</taxon>
    </lineage>
</organism>
<dbReference type="EMBL" id="MU276546">
    <property type="protein sequence ID" value="KAI0038268.1"/>
    <property type="molecule type" value="Genomic_DNA"/>
</dbReference>
<keyword evidence="2" id="KW-1185">Reference proteome</keyword>